<evidence type="ECO:0000313" key="15">
    <source>
        <dbReference type="EMBL" id="BAH82903.1"/>
    </source>
</evidence>
<dbReference type="Gene3D" id="3.40.1020.10">
    <property type="entry name" value="Biosynthetic Threonine Deaminase, Domain 3"/>
    <property type="match status" value="1"/>
</dbReference>
<dbReference type="PANTHER" id="PTHR48078">
    <property type="entry name" value="THREONINE DEHYDRATASE, MITOCHONDRIAL-RELATED"/>
    <property type="match status" value="1"/>
</dbReference>
<comment type="catalytic activity">
    <reaction evidence="1 13">
        <text>L-threonine = 2-oxobutanoate + NH4(+)</text>
        <dbReference type="Rhea" id="RHEA:22108"/>
        <dbReference type="ChEBI" id="CHEBI:16763"/>
        <dbReference type="ChEBI" id="CHEBI:28938"/>
        <dbReference type="ChEBI" id="CHEBI:57926"/>
        <dbReference type="EC" id="4.3.1.19"/>
    </reaction>
</comment>
<dbReference type="Pfam" id="PF00291">
    <property type="entry name" value="PALP"/>
    <property type="match status" value="1"/>
</dbReference>
<evidence type="ECO:0000313" key="16">
    <source>
        <dbReference type="Proteomes" id="UP000061704"/>
    </source>
</evidence>
<dbReference type="InterPro" id="IPR038110">
    <property type="entry name" value="TD_ACT-like_sf"/>
</dbReference>
<dbReference type="GO" id="GO:0030170">
    <property type="term" value="F:pyridoxal phosphate binding"/>
    <property type="evidence" value="ECO:0007669"/>
    <property type="project" value="InterPro"/>
</dbReference>
<dbReference type="FunFam" id="3.40.50.1100:FF:000008">
    <property type="entry name" value="L-threonine dehydratase"/>
    <property type="match status" value="1"/>
</dbReference>
<dbReference type="CDD" id="cd04907">
    <property type="entry name" value="ACT_ThrD-I_2"/>
    <property type="match status" value="1"/>
</dbReference>
<dbReference type="EC" id="4.3.1.19" evidence="13"/>
<gene>
    <name evidence="13 15" type="primary">ilvA</name>
    <name evidence="15" type="ORF">ICMP_037</name>
</gene>
<dbReference type="GO" id="GO:0003941">
    <property type="term" value="F:L-serine ammonia-lyase activity"/>
    <property type="evidence" value="ECO:0007669"/>
    <property type="project" value="TreeGrafter"/>
</dbReference>
<dbReference type="InterPro" id="IPR005787">
    <property type="entry name" value="Thr_deHydtase_biosynth"/>
</dbReference>
<comment type="subunit">
    <text evidence="5 13">Homotetramer.</text>
</comment>
<dbReference type="Gene3D" id="3.40.50.1100">
    <property type="match status" value="2"/>
</dbReference>
<evidence type="ECO:0000256" key="4">
    <source>
        <dbReference type="ARBA" id="ARBA00010869"/>
    </source>
</evidence>
<dbReference type="KEGG" id="icp:ICMP_037"/>
<dbReference type="NCBIfam" id="TIGR01124">
    <property type="entry name" value="ilvA_2Cterm"/>
    <property type="match status" value="1"/>
</dbReference>
<evidence type="ECO:0000256" key="2">
    <source>
        <dbReference type="ARBA" id="ARBA00001933"/>
    </source>
</evidence>
<dbReference type="InterPro" id="IPR001721">
    <property type="entry name" value="TD_ACT-like"/>
</dbReference>
<dbReference type="GO" id="GO:0006567">
    <property type="term" value="P:L-threonine catabolic process"/>
    <property type="evidence" value="ECO:0007669"/>
    <property type="project" value="TreeGrafter"/>
</dbReference>
<dbReference type="UniPathway" id="UPA00047">
    <property type="reaction ID" value="UER00054"/>
</dbReference>
<dbReference type="AlphaFoldDB" id="C5WC47"/>
<keyword evidence="6 13" id="KW-0028">Amino-acid biosynthesis</keyword>
<protein>
    <recommendedName>
        <fullName evidence="13">L-threonine dehydratase</fullName>
        <ecNumber evidence="13">4.3.1.19</ecNumber>
    </recommendedName>
    <alternativeName>
        <fullName evidence="13">Threonine deaminase</fullName>
    </alternativeName>
</protein>
<name>C5WC47_9ENTR</name>
<dbReference type="CDD" id="cd04906">
    <property type="entry name" value="ACT_ThrD-I_1"/>
    <property type="match status" value="1"/>
</dbReference>
<keyword evidence="7 13" id="KW-0412">Isoleucine biosynthesis</keyword>
<dbReference type="CDD" id="cd01562">
    <property type="entry name" value="Thr-dehyd"/>
    <property type="match status" value="1"/>
</dbReference>
<evidence type="ECO:0000256" key="10">
    <source>
        <dbReference type="ARBA" id="ARBA00023239"/>
    </source>
</evidence>
<dbReference type="GO" id="GO:0004794">
    <property type="term" value="F:threonine deaminase activity"/>
    <property type="evidence" value="ECO:0007669"/>
    <property type="project" value="UniProtKB-UniRule"/>
</dbReference>
<dbReference type="InterPro" id="IPR036052">
    <property type="entry name" value="TrpB-like_PALP_sf"/>
</dbReference>
<dbReference type="PANTHER" id="PTHR48078:SF11">
    <property type="entry name" value="THREONINE DEHYDRATASE, MITOCHONDRIAL"/>
    <property type="match status" value="1"/>
</dbReference>
<dbReference type="PROSITE" id="PS00165">
    <property type="entry name" value="DEHYDRATASE_SER_THR"/>
    <property type="match status" value="1"/>
</dbReference>
<dbReference type="InterPro" id="IPR045865">
    <property type="entry name" value="ACT-like_dom_sf"/>
</dbReference>
<feature type="domain" description="ACT-like" evidence="14">
    <location>
        <begin position="334"/>
        <end position="406"/>
    </location>
</feature>
<comment type="cofactor">
    <cofactor evidence="2 13">
        <name>pyridoxal 5'-phosphate</name>
        <dbReference type="ChEBI" id="CHEBI:597326"/>
    </cofactor>
</comment>
<evidence type="ECO:0000256" key="7">
    <source>
        <dbReference type="ARBA" id="ARBA00022624"/>
    </source>
</evidence>
<dbReference type="SUPFAM" id="SSF55021">
    <property type="entry name" value="ACT-like"/>
    <property type="match status" value="2"/>
</dbReference>
<evidence type="ECO:0000256" key="1">
    <source>
        <dbReference type="ARBA" id="ARBA00001274"/>
    </source>
</evidence>
<dbReference type="InterPro" id="IPR001926">
    <property type="entry name" value="TrpB-like_PALP"/>
</dbReference>
<keyword evidence="10 13" id="KW-0456">Lyase</keyword>
<comment type="function">
    <text evidence="12 13">Catalyzes the anaerobic formation of alpha-ketobutyrate and ammonia from threonine in a two-step reaction. The first step involved a dehydration of threonine and a production of enamine intermediates (aminocrotonate), which tautomerizes to its imine form (iminobutyrate). Both intermediates are unstable and short-lived. The second step is the nonenzymatic hydrolysis of the enamine/imine intermediates to form 2-ketobutyrate and free ammonia. In the low water environment of the cell, the second step is accelerated by RidA.</text>
</comment>
<keyword evidence="8" id="KW-0677">Repeat</keyword>
<dbReference type="GO" id="GO:0009097">
    <property type="term" value="P:isoleucine biosynthetic process"/>
    <property type="evidence" value="ECO:0007669"/>
    <property type="project" value="UniProtKB-UniRule"/>
</dbReference>
<dbReference type="SUPFAM" id="SSF53686">
    <property type="entry name" value="Tryptophan synthase beta subunit-like PLP-dependent enzymes"/>
    <property type="match status" value="1"/>
</dbReference>
<dbReference type="HOGENOM" id="CLU_021152_6_2_6"/>
<evidence type="ECO:0000256" key="12">
    <source>
        <dbReference type="ARBA" id="ARBA00025527"/>
    </source>
</evidence>
<proteinExistence type="inferred from homology"/>
<evidence type="ECO:0000256" key="9">
    <source>
        <dbReference type="ARBA" id="ARBA00022898"/>
    </source>
</evidence>
<comment type="similarity">
    <text evidence="4 13">Belongs to the serine/threonine dehydratase family.</text>
</comment>
<dbReference type="STRING" id="476281.ICMP_037"/>
<accession>C5WC47</accession>
<evidence type="ECO:0000256" key="13">
    <source>
        <dbReference type="RuleBase" id="RU362012"/>
    </source>
</evidence>
<keyword evidence="16" id="KW-1185">Reference proteome</keyword>
<keyword evidence="9 13" id="KW-0663">Pyridoxal phosphate</keyword>
<dbReference type="InterPro" id="IPR000634">
    <property type="entry name" value="Ser/Thr_deHydtase_PyrdxlP-BS"/>
</dbReference>
<evidence type="ECO:0000256" key="6">
    <source>
        <dbReference type="ARBA" id="ARBA00022605"/>
    </source>
</evidence>
<evidence type="ECO:0000256" key="3">
    <source>
        <dbReference type="ARBA" id="ARBA00004810"/>
    </source>
</evidence>
<dbReference type="PROSITE" id="PS51672">
    <property type="entry name" value="ACT_LIKE"/>
    <property type="match status" value="2"/>
</dbReference>
<feature type="domain" description="ACT-like" evidence="14">
    <location>
        <begin position="429"/>
        <end position="499"/>
    </location>
</feature>
<dbReference type="NCBIfam" id="NF006674">
    <property type="entry name" value="PRK09224.1"/>
    <property type="match status" value="1"/>
</dbReference>
<organism evidence="15 16">
    <name type="scientific">Candidatus Ishikawaella capsulata Mpkobe</name>
    <dbReference type="NCBI Taxonomy" id="476281"/>
    <lineage>
        <taxon>Bacteria</taxon>
        <taxon>Pseudomonadati</taxon>
        <taxon>Pseudomonadota</taxon>
        <taxon>Gammaproteobacteria</taxon>
        <taxon>Enterobacterales</taxon>
        <taxon>Enterobacteriaceae</taxon>
        <taxon>Candidatus Ishikawella</taxon>
    </lineage>
</organism>
<dbReference type="InterPro" id="IPR050147">
    <property type="entry name" value="Ser/Thr_Dehydratase"/>
</dbReference>
<evidence type="ECO:0000259" key="14">
    <source>
        <dbReference type="PROSITE" id="PS51672"/>
    </source>
</evidence>
<evidence type="ECO:0000256" key="11">
    <source>
        <dbReference type="ARBA" id="ARBA00023304"/>
    </source>
</evidence>
<sequence length="510" mass="56966">MKLTQLDMTEYLHTILRSPVYEVAQITPLQKMQKTSLRFKNTILVKREDRQIVHSFKLRGAYAMISGLTKEQKMGGVITASAGNHAQGVALSANKLGIKSLIIMPISTSDIKVDAVRTLGSQVKLFGNNFDEAQDHAISLSHKEGYTFVPPFNHPAVIAGQGTLAMELLQQDAHLDRIFVPVGGGGLAAGVSVLIKQLMPQIKVIAVEAEDSACLKAALNVGYPIALSRVGLFAEGVAVKKIGDETFRLCQKYLDDIITVNNDNICSAMKDIFEDVRAIAEPAGALALAGMKKYIKKYNIRNEKLAHILSGANVNFHGLRYVSERCELGEQREALLAVIIPELQGSFLKFCQTLHGRFVTEFNYRYANSDYAYIFVGIRLTNGLHERCELINQLTFSGYKVIDLSDDEIAKLHVRYMVGGRPSKPIYERLFSFEFPESPGALLKFLKTLGTHWNISLFHYRNHGADHGRVLAAFEIGNNEQRFQKHLSELGYHFHDETKNPAFRFFLKGF</sequence>
<keyword evidence="11 13" id="KW-0100">Branched-chain amino acid biosynthesis</keyword>
<evidence type="ECO:0000256" key="8">
    <source>
        <dbReference type="ARBA" id="ARBA00022737"/>
    </source>
</evidence>
<dbReference type="GO" id="GO:0006565">
    <property type="term" value="P:L-serine catabolic process"/>
    <property type="evidence" value="ECO:0007669"/>
    <property type="project" value="TreeGrafter"/>
</dbReference>
<dbReference type="Proteomes" id="UP000061704">
    <property type="component" value="Chromosome"/>
</dbReference>
<dbReference type="EMBL" id="AP010872">
    <property type="protein sequence ID" value="BAH82903.1"/>
    <property type="molecule type" value="Genomic_DNA"/>
</dbReference>
<reference evidence="15 16" key="1">
    <citation type="journal article" date="2011" name="Genome Biol. Evol.">
        <title>Reductive evolution of bacterial genome in insect gut environment.</title>
        <authorList>
            <person name="Nikoh N."/>
            <person name="Hosokawa T."/>
            <person name="Ohshima K."/>
            <person name="Hattori M."/>
            <person name="Fukatsu T."/>
        </authorList>
    </citation>
    <scope>NUCLEOTIDE SEQUENCE [LARGE SCALE GENOMIC DNA]</scope>
    <source>
        <strain evidence="15 16">Mpkobe</strain>
    </source>
</reference>
<dbReference type="FunFam" id="3.40.1020.10:FF:000001">
    <property type="entry name" value="L-threonine dehydratase"/>
    <property type="match status" value="1"/>
</dbReference>
<dbReference type="Pfam" id="PF00585">
    <property type="entry name" value="Thr_dehydrat_C"/>
    <property type="match status" value="2"/>
</dbReference>
<comment type="pathway">
    <text evidence="3 13">Amino-acid biosynthesis; L-isoleucine biosynthesis; 2-oxobutanoate from L-threonine: step 1/1.</text>
</comment>
<evidence type="ECO:0000256" key="5">
    <source>
        <dbReference type="ARBA" id="ARBA00011881"/>
    </source>
</evidence>